<organism evidence="1">
    <name type="scientific">hydrocarbon metagenome</name>
    <dbReference type="NCBI Taxonomy" id="938273"/>
    <lineage>
        <taxon>unclassified sequences</taxon>
        <taxon>metagenomes</taxon>
        <taxon>ecological metagenomes</taxon>
    </lineage>
</organism>
<comment type="caution">
    <text evidence="1">The sequence shown here is derived from an EMBL/GenBank/DDBJ whole genome shotgun (WGS) entry which is preliminary data.</text>
</comment>
<reference evidence="1" key="1">
    <citation type="journal article" date="2015" name="Proc. Natl. Acad. Sci. U.S.A.">
        <title>Networks of energetic and metabolic interactions define dynamics in microbial communities.</title>
        <authorList>
            <person name="Embree M."/>
            <person name="Liu J.K."/>
            <person name="Al-Bassam M.M."/>
            <person name="Zengler K."/>
        </authorList>
    </citation>
    <scope>NUCLEOTIDE SEQUENCE</scope>
</reference>
<dbReference type="AlphaFoldDB" id="A0A0W8E366"/>
<protein>
    <submittedName>
        <fullName evidence="1">Uncharacterized protein</fullName>
    </submittedName>
</protein>
<proteinExistence type="predicted"/>
<dbReference type="EMBL" id="LNQE01001895">
    <property type="protein sequence ID" value="KUG03074.1"/>
    <property type="molecule type" value="Genomic_DNA"/>
</dbReference>
<name>A0A0W8E366_9ZZZZ</name>
<accession>A0A0W8E366</accession>
<gene>
    <name evidence="1" type="ORF">ASZ90_019535</name>
</gene>
<sequence length="70" mass="8120">MPDRFINVPKPRIIAKEIIHLDKVDSTNEYIKRALKGGEIAAGNQGRHCFPGQTAVRYRYRYGDNKYRGR</sequence>
<evidence type="ECO:0000313" key="1">
    <source>
        <dbReference type="EMBL" id="KUG03074.1"/>
    </source>
</evidence>